<dbReference type="AlphaFoldDB" id="A0A5B7G0T7"/>
<name>A0A5B7G0T7_PORTR</name>
<evidence type="ECO:0000313" key="2">
    <source>
        <dbReference type="EMBL" id="MPC52512.1"/>
    </source>
</evidence>
<proteinExistence type="predicted"/>
<dbReference type="EMBL" id="VSRR010010938">
    <property type="protein sequence ID" value="MPC52512.1"/>
    <property type="molecule type" value="Genomic_DNA"/>
</dbReference>
<keyword evidence="3" id="KW-1185">Reference proteome</keyword>
<dbReference type="Proteomes" id="UP000324222">
    <property type="component" value="Unassembled WGS sequence"/>
</dbReference>
<feature type="region of interest" description="Disordered" evidence="1">
    <location>
        <begin position="1"/>
        <end position="27"/>
    </location>
</feature>
<gene>
    <name evidence="2" type="ORF">E2C01_046383</name>
</gene>
<feature type="compositionally biased region" description="Gly residues" evidence="1">
    <location>
        <begin position="8"/>
        <end position="23"/>
    </location>
</feature>
<evidence type="ECO:0000256" key="1">
    <source>
        <dbReference type="SAM" id="MobiDB-lite"/>
    </source>
</evidence>
<comment type="caution">
    <text evidence="2">The sequence shown here is derived from an EMBL/GenBank/DDBJ whole genome shotgun (WGS) entry which is preliminary data.</text>
</comment>
<protein>
    <submittedName>
        <fullName evidence="2">Uncharacterized protein</fullName>
    </submittedName>
</protein>
<reference evidence="2 3" key="1">
    <citation type="submission" date="2019-05" db="EMBL/GenBank/DDBJ databases">
        <title>Another draft genome of Portunus trituberculatus and its Hox gene families provides insights of decapod evolution.</title>
        <authorList>
            <person name="Jeong J.-H."/>
            <person name="Song I."/>
            <person name="Kim S."/>
            <person name="Choi T."/>
            <person name="Kim D."/>
            <person name="Ryu S."/>
            <person name="Kim W."/>
        </authorList>
    </citation>
    <scope>NUCLEOTIDE SEQUENCE [LARGE SCALE GENOMIC DNA]</scope>
    <source>
        <tissue evidence="2">Muscle</tissue>
    </source>
</reference>
<sequence>MDLRRCDGCGGDGGGSDGDGGDGSSIEERGDMFAAPFLSDWFSVWKLSLCVNVATDLETMHIKTSHIASGAANYFVSQLKFRYGALDDISNMI</sequence>
<accession>A0A5B7G0T7</accession>
<evidence type="ECO:0000313" key="3">
    <source>
        <dbReference type="Proteomes" id="UP000324222"/>
    </source>
</evidence>
<organism evidence="2 3">
    <name type="scientific">Portunus trituberculatus</name>
    <name type="common">Swimming crab</name>
    <name type="synonym">Neptunus trituberculatus</name>
    <dbReference type="NCBI Taxonomy" id="210409"/>
    <lineage>
        <taxon>Eukaryota</taxon>
        <taxon>Metazoa</taxon>
        <taxon>Ecdysozoa</taxon>
        <taxon>Arthropoda</taxon>
        <taxon>Crustacea</taxon>
        <taxon>Multicrustacea</taxon>
        <taxon>Malacostraca</taxon>
        <taxon>Eumalacostraca</taxon>
        <taxon>Eucarida</taxon>
        <taxon>Decapoda</taxon>
        <taxon>Pleocyemata</taxon>
        <taxon>Brachyura</taxon>
        <taxon>Eubrachyura</taxon>
        <taxon>Portunoidea</taxon>
        <taxon>Portunidae</taxon>
        <taxon>Portuninae</taxon>
        <taxon>Portunus</taxon>
    </lineage>
</organism>